<dbReference type="InterPro" id="IPR006680">
    <property type="entry name" value="Amidohydro-rel"/>
</dbReference>
<dbReference type="SUPFAM" id="SSF51556">
    <property type="entry name" value="Metallo-dependent hydrolases"/>
    <property type="match status" value="1"/>
</dbReference>
<comment type="caution">
    <text evidence="2">The sequence shown here is derived from an EMBL/GenBank/DDBJ whole genome shotgun (WGS) entry which is preliminary data.</text>
</comment>
<dbReference type="InterPro" id="IPR032466">
    <property type="entry name" value="Metal_Hydrolase"/>
</dbReference>
<dbReference type="Gene3D" id="3.20.20.140">
    <property type="entry name" value="Metal-dependent hydrolases"/>
    <property type="match status" value="1"/>
</dbReference>
<dbReference type="Proteomes" id="UP000434052">
    <property type="component" value="Unassembled WGS sequence"/>
</dbReference>
<sequence>MSVIDIHIHVFGDWNKDGTCHMSSLLGLGSHLAELGGFLADVPTSRDDDDIRDAILHEIQGSQHVNKGVLLAFDKPHDNAGTPMKPILYTPNSWVAEICRKNPDLALFGASVHPYNSDALKELQKAKDDGAVLVKWIPSSQNILPSHKKCRAFYQKLIEYGLPLLCHVGDEHTISEAGGDKSLRAYNHPELLIPALEEGVTVIMAHCCLPISEKDNDFSEAFMRMMLQAEDRGWRLFADVSALVGKWRRSFMAKQMALRLPHDRLVMGSDWPNAPNLDDDFRTKGNRREYDRIKGIDNVLDRNAEYLKFLGFSDTVMTNAEQIFKIARTPPTPGNPRYINHFPTF</sequence>
<name>A0A6P1ZG06_9BACT</name>
<dbReference type="GO" id="GO:0016787">
    <property type="term" value="F:hydrolase activity"/>
    <property type="evidence" value="ECO:0007669"/>
    <property type="project" value="InterPro"/>
</dbReference>
<dbReference type="Pfam" id="PF04909">
    <property type="entry name" value="Amidohydro_2"/>
    <property type="match status" value="1"/>
</dbReference>
<dbReference type="EMBL" id="QMIF01000006">
    <property type="protein sequence ID" value="TVM33741.1"/>
    <property type="molecule type" value="Genomic_DNA"/>
</dbReference>
<feature type="domain" description="Amidohydrolase-related" evidence="1">
    <location>
        <begin position="90"/>
        <end position="276"/>
    </location>
</feature>
<dbReference type="AlphaFoldDB" id="A0A6P1ZG06"/>
<dbReference type="OrthoDB" id="9771320at2"/>
<organism evidence="2 3">
    <name type="scientific">Oceanidesulfovibrio marinus</name>
    <dbReference type="NCBI Taxonomy" id="370038"/>
    <lineage>
        <taxon>Bacteria</taxon>
        <taxon>Pseudomonadati</taxon>
        <taxon>Thermodesulfobacteriota</taxon>
        <taxon>Desulfovibrionia</taxon>
        <taxon>Desulfovibrionales</taxon>
        <taxon>Desulfovibrionaceae</taxon>
        <taxon>Oceanidesulfovibrio</taxon>
    </lineage>
</organism>
<proteinExistence type="predicted"/>
<protein>
    <recommendedName>
        <fullName evidence="1">Amidohydrolase-related domain-containing protein</fullName>
    </recommendedName>
</protein>
<evidence type="ECO:0000313" key="2">
    <source>
        <dbReference type="EMBL" id="TVM33741.1"/>
    </source>
</evidence>
<evidence type="ECO:0000259" key="1">
    <source>
        <dbReference type="Pfam" id="PF04909"/>
    </source>
</evidence>
<reference evidence="2 3" key="1">
    <citation type="submission" date="2018-06" db="EMBL/GenBank/DDBJ databases">
        <title>Complete genome of Desulfovibrio marinus P48SEP.</title>
        <authorList>
            <person name="Crispim J.S."/>
            <person name="Vidigal P.M.P."/>
            <person name="Silva L.C.F."/>
            <person name="Araujo L.C."/>
            <person name="Laguardia C.N."/>
            <person name="Dias R.S."/>
            <person name="Sousa M.P."/>
            <person name="Paula S.O."/>
            <person name="Silva C."/>
        </authorList>
    </citation>
    <scope>NUCLEOTIDE SEQUENCE [LARGE SCALE GENOMIC DNA]</scope>
    <source>
        <strain evidence="2 3">P48SEP</strain>
    </source>
</reference>
<gene>
    <name evidence="2" type="ORF">DQK91_11005</name>
</gene>
<accession>A0A6P1ZG06</accession>
<evidence type="ECO:0000313" key="3">
    <source>
        <dbReference type="Proteomes" id="UP000434052"/>
    </source>
</evidence>
<dbReference type="RefSeq" id="WP_144305408.1">
    <property type="nucleotide sequence ID" value="NZ_QMIF01000006.1"/>
</dbReference>